<sequence length="75" mass="8080">MPTTRKSSGRHFWLPVPDSGGPGGTRHAFRGPRWDGSATDTAVCGEEAALAQPSEMDWCTFPTCRACTETLKAEP</sequence>
<dbReference type="RefSeq" id="WP_344678927.1">
    <property type="nucleotide sequence ID" value="NZ_BAAAUX010000010.1"/>
</dbReference>
<keyword evidence="3" id="KW-1185">Reference proteome</keyword>
<proteinExistence type="predicted"/>
<gene>
    <name evidence="2" type="ORF">GCM10010470_16940</name>
</gene>
<evidence type="ECO:0008006" key="4">
    <source>
        <dbReference type="Google" id="ProtNLM"/>
    </source>
</evidence>
<dbReference type="EMBL" id="BAAAUX010000010">
    <property type="protein sequence ID" value="GAA2783575.1"/>
    <property type="molecule type" value="Genomic_DNA"/>
</dbReference>
<feature type="region of interest" description="Disordered" evidence="1">
    <location>
        <begin position="1"/>
        <end position="26"/>
    </location>
</feature>
<reference evidence="2 3" key="1">
    <citation type="journal article" date="2019" name="Int. J. Syst. Evol. Microbiol.">
        <title>The Global Catalogue of Microorganisms (GCM) 10K type strain sequencing project: providing services to taxonomists for standard genome sequencing and annotation.</title>
        <authorList>
            <consortium name="The Broad Institute Genomics Platform"/>
            <consortium name="The Broad Institute Genome Sequencing Center for Infectious Disease"/>
            <person name="Wu L."/>
            <person name="Ma J."/>
        </authorList>
    </citation>
    <scope>NUCLEOTIDE SEQUENCE [LARGE SCALE GENOMIC DNA]</scope>
    <source>
        <strain evidence="2 3">JCM 9383</strain>
    </source>
</reference>
<dbReference type="Proteomes" id="UP001500979">
    <property type="component" value="Unassembled WGS sequence"/>
</dbReference>
<evidence type="ECO:0000313" key="2">
    <source>
        <dbReference type="EMBL" id="GAA2783575.1"/>
    </source>
</evidence>
<organism evidence="2 3">
    <name type="scientific">Saccharopolyspora taberi</name>
    <dbReference type="NCBI Taxonomy" id="60895"/>
    <lineage>
        <taxon>Bacteria</taxon>
        <taxon>Bacillati</taxon>
        <taxon>Actinomycetota</taxon>
        <taxon>Actinomycetes</taxon>
        <taxon>Pseudonocardiales</taxon>
        <taxon>Pseudonocardiaceae</taxon>
        <taxon>Saccharopolyspora</taxon>
    </lineage>
</organism>
<protein>
    <recommendedName>
        <fullName evidence="4">Ferredoxin</fullName>
    </recommendedName>
</protein>
<evidence type="ECO:0000256" key="1">
    <source>
        <dbReference type="SAM" id="MobiDB-lite"/>
    </source>
</evidence>
<accession>A0ABN3VAN8</accession>
<comment type="caution">
    <text evidence="2">The sequence shown here is derived from an EMBL/GenBank/DDBJ whole genome shotgun (WGS) entry which is preliminary data.</text>
</comment>
<name>A0ABN3VAN8_9PSEU</name>
<evidence type="ECO:0000313" key="3">
    <source>
        <dbReference type="Proteomes" id="UP001500979"/>
    </source>
</evidence>